<sequence length="244" mass="27061">MDSIQPASNQIPGTAKELGWASVLTMVVLWTIDYPFSPPGLFLVLAGLLFIIQGGLILAYWPANRSFGWANRTTLVRSALVVPLVAWAPFLSSSDSAGLWFYAVACLFALILDGADGKVARATNSHSEFGARFDMELDALFILGLCVAVLALGKAGIWVLALGLMRYLFVAASYYLDWLNQPLPESFRRKTVCVWQVVTLMVAVVPPIPITFASITLTMALMLLAWSFYLDVRWLYLRRTQHEH</sequence>
<feature type="transmembrane region" description="Helical" evidence="3">
    <location>
        <begin position="42"/>
        <end position="62"/>
    </location>
</feature>
<dbReference type="OrthoDB" id="9782011at2"/>
<accession>A0A0N8KLA7</accession>
<evidence type="ECO:0000313" key="5">
    <source>
        <dbReference type="Proteomes" id="UP000050416"/>
    </source>
</evidence>
<dbReference type="Proteomes" id="UP000050416">
    <property type="component" value="Unassembled WGS sequence"/>
</dbReference>
<feature type="transmembrane region" description="Helical" evidence="3">
    <location>
        <begin position="74"/>
        <end position="91"/>
    </location>
</feature>
<dbReference type="STRING" id="1305731.GCA_000934705_01409"/>
<evidence type="ECO:0000256" key="1">
    <source>
        <dbReference type="ARBA" id="ARBA00022679"/>
    </source>
</evidence>
<dbReference type="InterPro" id="IPR000462">
    <property type="entry name" value="CDP-OH_P_trans"/>
</dbReference>
<organism evidence="4 5">
    <name type="scientific">Marinobacter excellens HL-55</name>
    <dbReference type="NCBI Taxonomy" id="1305731"/>
    <lineage>
        <taxon>Bacteria</taxon>
        <taxon>Pseudomonadati</taxon>
        <taxon>Pseudomonadota</taxon>
        <taxon>Gammaproteobacteria</taxon>
        <taxon>Pseudomonadales</taxon>
        <taxon>Marinobacteraceae</taxon>
        <taxon>Marinobacter</taxon>
    </lineage>
</organism>
<dbReference type="GO" id="GO:0016780">
    <property type="term" value="F:phosphotransferase activity, for other substituted phosphate groups"/>
    <property type="evidence" value="ECO:0007669"/>
    <property type="project" value="InterPro"/>
</dbReference>
<keyword evidence="3" id="KW-0472">Membrane</keyword>
<comment type="caution">
    <text evidence="4">The sequence shown here is derived from an EMBL/GenBank/DDBJ whole genome shotgun (WGS) entry which is preliminary data.</text>
</comment>
<evidence type="ECO:0000256" key="3">
    <source>
        <dbReference type="SAM" id="Phobius"/>
    </source>
</evidence>
<dbReference type="Gene3D" id="1.20.120.1760">
    <property type="match status" value="1"/>
</dbReference>
<dbReference type="InterPro" id="IPR048254">
    <property type="entry name" value="CDP_ALCOHOL_P_TRANSF_CS"/>
</dbReference>
<keyword evidence="1 2" id="KW-0808">Transferase</keyword>
<feature type="transmembrane region" description="Helical" evidence="3">
    <location>
        <begin position="97"/>
        <end position="115"/>
    </location>
</feature>
<feature type="transmembrane region" description="Helical" evidence="3">
    <location>
        <begin position="197"/>
        <end position="229"/>
    </location>
</feature>
<gene>
    <name evidence="4" type="ORF">HLUCCX14_02315</name>
</gene>
<keyword evidence="3" id="KW-0812">Transmembrane</keyword>
<dbReference type="AlphaFoldDB" id="A0A0N8KLA7"/>
<name>A0A0N8KLA7_9GAMM</name>
<dbReference type="PATRIC" id="fig|1305731.5.peg.3251"/>
<feature type="transmembrane region" description="Helical" evidence="3">
    <location>
        <begin position="135"/>
        <end position="152"/>
    </location>
</feature>
<dbReference type="GO" id="GO:0016020">
    <property type="term" value="C:membrane"/>
    <property type="evidence" value="ECO:0007669"/>
    <property type="project" value="InterPro"/>
</dbReference>
<evidence type="ECO:0000313" key="4">
    <source>
        <dbReference type="EMBL" id="KPQ30410.1"/>
    </source>
</evidence>
<dbReference type="EMBL" id="LJZQ01000002">
    <property type="protein sequence ID" value="KPQ30410.1"/>
    <property type="molecule type" value="Genomic_DNA"/>
</dbReference>
<dbReference type="PROSITE" id="PS00379">
    <property type="entry name" value="CDP_ALCOHOL_P_TRANSF"/>
    <property type="match status" value="1"/>
</dbReference>
<reference evidence="4 5" key="1">
    <citation type="submission" date="2015-09" db="EMBL/GenBank/DDBJ databases">
        <title>Identification and resolution of microdiversity through metagenomic sequencing of parallel consortia.</title>
        <authorList>
            <person name="Nelson W.C."/>
            <person name="Romine M.F."/>
            <person name="Lindemann S.R."/>
        </authorList>
    </citation>
    <scope>NUCLEOTIDE SEQUENCE [LARGE SCALE GENOMIC DNA]</scope>
    <source>
        <strain evidence="4">HL-55</strain>
    </source>
</reference>
<dbReference type="InterPro" id="IPR043130">
    <property type="entry name" value="CDP-OH_PTrfase_TM_dom"/>
</dbReference>
<proteinExistence type="inferred from homology"/>
<dbReference type="GO" id="GO:0008654">
    <property type="term" value="P:phospholipid biosynthetic process"/>
    <property type="evidence" value="ECO:0007669"/>
    <property type="project" value="InterPro"/>
</dbReference>
<dbReference type="Pfam" id="PF01066">
    <property type="entry name" value="CDP-OH_P_transf"/>
    <property type="match status" value="1"/>
</dbReference>
<comment type="similarity">
    <text evidence="2">Belongs to the CDP-alcohol phosphatidyltransferase class-I family.</text>
</comment>
<protein>
    <submittedName>
        <fullName evidence="4">Phosphatidylglycerophosphate synthase</fullName>
    </submittedName>
</protein>
<keyword evidence="3" id="KW-1133">Transmembrane helix</keyword>
<evidence type="ECO:0000256" key="2">
    <source>
        <dbReference type="RuleBase" id="RU003750"/>
    </source>
</evidence>